<dbReference type="Proteomes" id="UP000243073">
    <property type="component" value="Unassembled WGS sequence"/>
</dbReference>
<dbReference type="OrthoDB" id="7012631at2"/>
<organism evidence="1 2">
    <name type="scientific">Oceanisphaera psychrotolerans</name>
    <dbReference type="NCBI Taxonomy" id="1414654"/>
    <lineage>
        <taxon>Bacteria</taxon>
        <taxon>Pseudomonadati</taxon>
        <taxon>Pseudomonadota</taxon>
        <taxon>Gammaproteobacteria</taxon>
        <taxon>Aeromonadales</taxon>
        <taxon>Aeromonadaceae</taxon>
        <taxon>Oceanisphaera</taxon>
    </lineage>
</organism>
<evidence type="ECO:0000313" key="2">
    <source>
        <dbReference type="Proteomes" id="UP000243073"/>
    </source>
</evidence>
<dbReference type="AlphaFoldDB" id="A0A1J4QFH2"/>
<name>A0A1J4QFH2_9GAMM</name>
<gene>
    <name evidence="1" type="ORF">BFR47_14560</name>
</gene>
<reference evidence="1 2" key="1">
    <citation type="submission" date="2016-07" db="EMBL/GenBank/DDBJ databases">
        <title>Draft Genome Sequence of Oceanisphaera psychrotolerans, isolated from coastal sediment samples.</title>
        <authorList>
            <person name="Zhuo S."/>
            <person name="Ruan Z."/>
        </authorList>
    </citation>
    <scope>NUCLEOTIDE SEQUENCE [LARGE SCALE GENOMIC DNA]</scope>
    <source>
        <strain evidence="1 2">LAM-WHM-ZC</strain>
    </source>
</reference>
<comment type="caution">
    <text evidence="1">The sequence shown here is derived from an EMBL/GenBank/DDBJ whole genome shotgun (WGS) entry which is preliminary data.</text>
</comment>
<sequence>MTKDLLANGVAGINPLMNMESHARREKKALGIPEREKIDQKLEKSELPLRQFTLTATVGTRVAPLETDENGRLSVDLLSLIDSNTAPAMLTLSAANTDGEQVRHEFPLTRQLSARLLQARQLMGKYEQIDGDKLELPKAIEDLNTLSRWGFEHHARRLEQRIRTQLDDERRLSFDRQLVQALAG</sequence>
<dbReference type="EMBL" id="MDKE01000021">
    <property type="protein sequence ID" value="OIN09589.1"/>
    <property type="molecule type" value="Genomic_DNA"/>
</dbReference>
<accession>A0A1J4QFH2</accession>
<keyword evidence="2" id="KW-1185">Reference proteome</keyword>
<protein>
    <submittedName>
        <fullName evidence="1">Uncharacterized protein</fullName>
    </submittedName>
</protein>
<evidence type="ECO:0000313" key="1">
    <source>
        <dbReference type="EMBL" id="OIN09589.1"/>
    </source>
</evidence>
<proteinExistence type="predicted"/>